<proteinExistence type="evidence at transcript level"/>
<name>I3T972_LOTJA</name>
<evidence type="ECO:0000313" key="1">
    <source>
        <dbReference type="EMBL" id="AFK49064.1"/>
    </source>
</evidence>
<dbReference type="EMBL" id="BT149270">
    <property type="protein sequence ID" value="AFK49064.1"/>
    <property type="molecule type" value="mRNA"/>
</dbReference>
<protein>
    <submittedName>
        <fullName evidence="1">Uncharacterized protein</fullName>
    </submittedName>
</protein>
<accession>I3T972</accession>
<dbReference type="AlphaFoldDB" id="I3T972"/>
<reference evidence="1" key="1">
    <citation type="submission" date="2012-05" db="EMBL/GenBank/DDBJ databases">
        <authorList>
            <person name="Krishnakumar V."/>
            <person name="Cheung F."/>
            <person name="Xiao Y."/>
            <person name="Chan A."/>
            <person name="Moskal W.A."/>
            <person name="Town C.D."/>
        </authorList>
    </citation>
    <scope>NUCLEOTIDE SEQUENCE</scope>
</reference>
<sequence length="128" mass="15215">MICPRSNIERISEVFLDFVRVNKQFEMPRLFRLGPSQIAMIRSTLHYFENLRTQSYGYVKYRISNPSKKRRETDTQFQVSKQNSILDLIDTYRILRKAVFDESRMYGLEGDLSYLSRSTLQYGAKKPK</sequence>
<organism evidence="1">
    <name type="scientific">Lotus japonicus</name>
    <name type="common">Lotus corniculatus var. japonicus</name>
    <dbReference type="NCBI Taxonomy" id="34305"/>
    <lineage>
        <taxon>Eukaryota</taxon>
        <taxon>Viridiplantae</taxon>
        <taxon>Streptophyta</taxon>
        <taxon>Embryophyta</taxon>
        <taxon>Tracheophyta</taxon>
        <taxon>Spermatophyta</taxon>
        <taxon>Magnoliopsida</taxon>
        <taxon>eudicotyledons</taxon>
        <taxon>Gunneridae</taxon>
        <taxon>Pentapetalae</taxon>
        <taxon>rosids</taxon>
        <taxon>fabids</taxon>
        <taxon>Fabales</taxon>
        <taxon>Fabaceae</taxon>
        <taxon>Papilionoideae</taxon>
        <taxon>50 kb inversion clade</taxon>
        <taxon>NPAAA clade</taxon>
        <taxon>Hologalegina</taxon>
        <taxon>robinioid clade</taxon>
        <taxon>Loteae</taxon>
        <taxon>Lotus</taxon>
    </lineage>
</organism>